<proteinExistence type="predicted"/>
<protein>
    <recommendedName>
        <fullName evidence="2">Agglutinin C-terminal domain-containing protein</fullName>
    </recommendedName>
</protein>
<dbReference type="AlphaFoldDB" id="A0A6M3JHK4"/>
<evidence type="ECO:0000313" key="1">
    <source>
        <dbReference type="EMBL" id="QJA68337.1"/>
    </source>
</evidence>
<accession>A0A6M3JHK4</accession>
<name>A0A6M3JHK4_9ZZZZ</name>
<dbReference type="Gene3D" id="3.30.460.70">
    <property type="match status" value="1"/>
</dbReference>
<organism evidence="1">
    <name type="scientific">viral metagenome</name>
    <dbReference type="NCBI Taxonomy" id="1070528"/>
    <lineage>
        <taxon>unclassified sequences</taxon>
        <taxon>metagenomes</taxon>
        <taxon>organismal metagenomes</taxon>
    </lineage>
</organism>
<sequence length="176" mass="20439">MWPWKNYYPLYQQEVARRTHAEALVQVWKNKYFYTVNKPSIKPEVVDYVDTGTLVEELFNYLGSYRVLYPLDNYYAVTSLEDVLRRVQLAGVHKLVKILDVHDCDDFAIGLVGEFSNDPFWWDKPFGFIIAGSHVLNIFYAKHEGVSQLYLLEPMTGELVPKETINGEIITMVVIP</sequence>
<dbReference type="EMBL" id="MT141608">
    <property type="protein sequence ID" value="QJA68337.1"/>
    <property type="molecule type" value="Genomic_DNA"/>
</dbReference>
<evidence type="ECO:0008006" key="2">
    <source>
        <dbReference type="Google" id="ProtNLM"/>
    </source>
</evidence>
<gene>
    <name evidence="1" type="ORF">MM415A07009_0003</name>
</gene>
<reference evidence="1" key="1">
    <citation type="submission" date="2020-03" db="EMBL/GenBank/DDBJ databases">
        <title>The deep terrestrial virosphere.</title>
        <authorList>
            <person name="Holmfeldt K."/>
            <person name="Nilsson E."/>
            <person name="Simone D."/>
            <person name="Lopez-Fernandez M."/>
            <person name="Wu X."/>
            <person name="de Brujin I."/>
            <person name="Lundin D."/>
            <person name="Andersson A."/>
            <person name="Bertilsson S."/>
            <person name="Dopson M."/>
        </authorList>
    </citation>
    <scope>NUCLEOTIDE SEQUENCE</scope>
    <source>
        <strain evidence="1">MM415A07009</strain>
    </source>
</reference>